<proteinExistence type="predicted"/>
<dbReference type="AlphaFoldDB" id="A0A2W5SCC8"/>
<gene>
    <name evidence="1" type="ORF">DI533_03310</name>
</gene>
<reference evidence="1 2" key="1">
    <citation type="submission" date="2017-08" db="EMBL/GenBank/DDBJ databases">
        <title>Infants hospitalized years apart are colonized by the same room-sourced microbial strains.</title>
        <authorList>
            <person name="Brooks B."/>
            <person name="Olm M.R."/>
            <person name="Firek B.A."/>
            <person name="Baker R."/>
            <person name="Thomas B.C."/>
            <person name="Morowitz M.J."/>
            <person name="Banfield J.F."/>
        </authorList>
    </citation>
    <scope>NUCLEOTIDE SEQUENCE [LARGE SCALE GENOMIC DNA]</scope>
    <source>
        <strain evidence="1">S2_003_000_R2_11</strain>
    </source>
</reference>
<protein>
    <submittedName>
        <fullName evidence="1">Uncharacterized protein</fullName>
    </submittedName>
</protein>
<evidence type="ECO:0000313" key="2">
    <source>
        <dbReference type="Proteomes" id="UP000248975"/>
    </source>
</evidence>
<evidence type="ECO:0000313" key="1">
    <source>
        <dbReference type="EMBL" id="PZQ99699.1"/>
    </source>
</evidence>
<organism evidence="1 2">
    <name type="scientific">Cereibacter sphaeroides</name>
    <name type="common">Rhodobacter sphaeroides</name>
    <dbReference type="NCBI Taxonomy" id="1063"/>
    <lineage>
        <taxon>Bacteria</taxon>
        <taxon>Pseudomonadati</taxon>
        <taxon>Pseudomonadota</taxon>
        <taxon>Alphaproteobacteria</taxon>
        <taxon>Rhodobacterales</taxon>
        <taxon>Paracoccaceae</taxon>
        <taxon>Cereibacter</taxon>
    </lineage>
</organism>
<dbReference type="Proteomes" id="UP000248975">
    <property type="component" value="Unassembled WGS sequence"/>
</dbReference>
<comment type="caution">
    <text evidence="1">The sequence shown here is derived from an EMBL/GenBank/DDBJ whole genome shotgun (WGS) entry which is preliminary data.</text>
</comment>
<accession>A0A2W5SCC8</accession>
<sequence length="69" mass="7695">MNPEDIRPGDTVVIAAFDDVPEHQFQVDDVLDDCITGFALTGPLAEEYGEPEFEQVLRVLPRLGTHQNN</sequence>
<dbReference type="EMBL" id="QFQS01000001">
    <property type="protein sequence ID" value="PZQ99699.1"/>
    <property type="molecule type" value="Genomic_DNA"/>
</dbReference>
<name>A0A2W5SCC8_CERSP</name>